<proteinExistence type="predicted"/>
<name>A0ABW5GKT5_9PSEU</name>
<keyword evidence="1" id="KW-1133">Transmembrane helix</keyword>
<dbReference type="Proteomes" id="UP001597419">
    <property type="component" value="Unassembled WGS sequence"/>
</dbReference>
<evidence type="ECO:0000313" key="4">
    <source>
        <dbReference type="Proteomes" id="UP001597419"/>
    </source>
</evidence>
<evidence type="ECO:0000256" key="1">
    <source>
        <dbReference type="SAM" id="Phobius"/>
    </source>
</evidence>
<dbReference type="InterPro" id="IPR025403">
    <property type="entry name" value="TgpA-like_C"/>
</dbReference>
<protein>
    <submittedName>
        <fullName evidence="3">DUF4129 domain-containing protein</fullName>
    </submittedName>
</protein>
<comment type="caution">
    <text evidence="3">The sequence shown here is derived from an EMBL/GenBank/DDBJ whole genome shotgun (WGS) entry which is preliminary data.</text>
</comment>
<accession>A0ABW5GKT5</accession>
<organism evidence="3 4">
    <name type="scientific">Amycolatopsis samaneae</name>
    <dbReference type="NCBI Taxonomy" id="664691"/>
    <lineage>
        <taxon>Bacteria</taxon>
        <taxon>Bacillati</taxon>
        <taxon>Actinomycetota</taxon>
        <taxon>Actinomycetes</taxon>
        <taxon>Pseudonocardiales</taxon>
        <taxon>Pseudonocardiaceae</taxon>
        <taxon>Amycolatopsis</taxon>
    </lineage>
</organism>
<keyword evidence="4" id="KW-1185">Reference proteome</keyword>
<evidence type="ECO:0000313" key="3">
    <source>
        <dbReference type="EMBL" id="MFD2461473.1"/>
    </source>
</evidence>
<dbReference type="RefSeq" id="WP_345404416.1">
    <property type="nucleotide sequence ID" value="NZ_BAABHG010000016.1"/>
</dbReference>
<dbReference type="Pfam" id="PF13559">
    <property type="entry name" value="DUF4129"/>
    <property type="match status" value="1"/>
</dbReference>
<feature type="domain" description="Protein-glutamine gamma-glutamyltransferase-like C-terminal" evidence="2">
    <location>
        <begin position="130"/>
        <end position="194"/>
    </location>
</feature>
<keyword evidence="1" id="KW-0812">Transmembrane</keyword>
<evidence type="ECO:0000259" key="2">
    <source>
        <dbReference type="Pfam" id="PF13559"/>
    </source>
</evidence>
<sequence>MIGPLLAEVPLDIDRDTARLRALDQLRDPGYQAARPGLLQRVAAWIGARIEEFLEKVSQVVPGGIFGLLLVLVLLIVLVVVIRLRVGRVARAARASRQVFAGTRRGAAEHRRASEAAAARGDFAEAVRERFRAVVRDLEERAVLDVRSGRTADEAAAEAGAVLPELAEALAEAARRFDDVHYGGRPGTEESYRFLSDVDDRCRRARPVAVA</sequence>
<gene>
    <name evidence="3" type="ORF">ACFSYJ_22905</name>
</gene>
<keyword evidence="1" id="KW-0472">Membrane</keyword>
<reference evidence="4" key="1">
    <citation type="journal article" date="2019" name="Int. J. Syst. Evol. Microbiol.">
        <title>The Global Catalogue of Microorganisms (GCM) 10K type strain sequencing project: providing services to taxonomists for standard genome sequencing and annotation.</title>
        <authorList>
            <consortium name="The Broad Institute Genomics Platform"/>
            <consortium name="The Broad Institute Genome Sequencing Center for Infectious Disease"/>
            <person name="Wu L."/>
            <person name="Ma J."/>
        </authorList>
    </citation>
    <scope>NUCLEOTIDE SEQUENCE [LARGE SCALE GENOMIC DNA]</scope>
    <source>
        <strain evidence="4">CGMCC 4.7643</strain>
    </source>
</reference>
<feature type="transmembrane region" description="Helical" evidence="1">
    <location>
        <begin position="64"/>
        <end position="84"/>
    </location>
</feature>
<dbReference type="EMBL" id="JBHUKU010000013">
    <property type="protein sequence ID" value="MFD2461473.1"/>
    <property type="molecule type" value="Genomic_DNA"/>
</dbReference>